<organism evidence="2 3">
    <name type="scientific">Dendrobium thyrsiflorum</name>
    <name type="common">Pinecone-like raceme dendrobium</name>
    <name type="synonym">Orchid</name>
    <dbReference type="NCBI Taxonomy" id="117978"/>
    <lineage>
        <taxon>Eukaryota</taxon>
        <taxon>Viridiplantae</taxon>
        <taxon>Streptophyta</taxon>
        <taxon>Embryophyta</taxon>
        <taxon>Tracheophyta</taxon>
        <taxon>Spermatophyta</taxon>
        <taxon>Magnoliopsida</taxon>
        <taxon>Liliopsida</taxon>
        <taxon>Asparagales</taxon>
        <taxon>Orchidaceae</taxon>
        <taxon>Epidendroideae</taxon>
        <taxon>Malaxideae</taxon>
        <taxon>Dendrobiinae</taxon>
        <taxon>Dendrobium</taxon>
    </lineage>
</organism>
<accession>A0ABD0VG14</accession>
<evidence type="ECO:0000256" key="1">
    <source>
        <dbReference type="SAM" id="Phobius"/>
    </source>
</evidence>
<comment type="caution">
    <text evidence="2">The sequence shown here is derived from an EMBL/GenBank/DDBJ whole genome shotgun (WGS) entry which is preliminary data.</text>
</comment>
<evidence type="ECO:0000313" key="3">
    <source>
        <dbReference type="Proteomes" id="UP001552299"/>
    </source>
</evidence>
<dbReference type="Proteomes" id="UP001552299">
    <property type="component" value="Unassembled WGS sequence"/>
</dbReference>
<keyword evidence="1" id="KW-1133">Transmembrane helix</keyword>
<keyword evidence="1" id="KW-0812">Transmembrane</keyword>
<evidence type="ECO:0000313" key="2">
    <source>
        <dbReference type="EMBL" id="KAL0924054.1"/>
    </source>
</evidence>
<name>A0ABD0VG14_DENTH</name>
<protein>
    <submittedName>
        <fullName evidence="2">Uncharacterized protein</fullName>
    </submittedName>
</protein>
<dbReference type="EMBL" id="JANQDX010000005">
    <property type="protein sequence ID" value="KAL0924054.1"/>
    <property type="molecule type" value="Genomic_DNA"/>
</dbReference>
<reference evidence="2 3" key="1">
    <citation type="journal article" date="2024" name="Plant Biotechnol. J.">
        <title>Dendrobium thyrsiflorum genome and its molecular insights into genes involved in important horticultural traits.</title>
        <authorList>
            <person name="Chen B."/>
            <person name="Wang J.Y."/>
            <person name="Zheng P.J."/>
            <person name="Li K.L."/>
            <person name="Liang Y.M."/>
            <person name="Chen X.F."/>
            <person name="Zhang C."/>
            <person name="Zhao X."/>
            <person name="He X."/>
            <person name="Zhang G.Q."/>
            <person name="Liu Z.J."/>
            <person name="Xu Q."/>
        </authorList>
    </citation>
    <scope>NUCLEOTIDE SEQUENCE [LARGE SCALE GENOMIC DNA]</scope>
    <source>
        <strain evidence="2">GZMU011</strain>
    </source>
</reference>
<feature type="transmembrane region" description="Helical" evidence="1">
    <location>
        <begin position="70"/>
        <end position="90"/>
    </location>
</feature>
<proteinExistence type="predicted"/>
<dbReference type="AlphaFoldDB" id="A0ABD0VG14"/>
<gene>
    <name evidence="2" type="ORF">M5K25_004859</name>
</gene>
<keyword evidence="1" id="KW-0472">Membrane</keyword>
<sequence length="95" mass="10743">MADPEVNHGFIYDHQGLVDILRSSLFDMNLEVDNTVEDYVDRILFTLAPSIEEHLLSGHWRLIEYPPAVSFSWINTLGVASLLVASLGLLKIFSR</sequence>
<keyword evidence="3" id="KW-1185">Reference proteome</keyword>